<reference evidence="13 14" key="1">
    <citation type="submission" date="2023-04" db="EMBL/GenBank/DDBJ databases">
        <title>Clostridium tannerae sp. nov., isolated from the fecal material of an alpaca.</title>
        <authorList>
            <person name="Miller S."/>
            <person name="Hendry M."/>
            <person name="King J."/>
            <person name="Sankaranarayanan K."/>
            <person name="Lawson P.A."/>
        </authorList>
    </citation>
    <scope>NUCLEOTIDE SEQUENCE [LARGE SCALE GENOMIC DNA]</scope>
    <source>
        <strain evidence="13 14">A1-XYC3</strain>
    </source>
</reference>
<gene>
    <name evidence="13" type="primary">cydB</name>
    <name evidence="13" type="ORF">P8V03_15810</name>
</gene>
<feature type="transmembrane region" description="Helical" evidence="12">
    <location>
        <begin position="192"/>
        <end position="212"/>
    </location>
</feature>
<dbReference type="InterPro" id="IPR003317">
    <property type="entry name" value="Cyt-d_oxidase_su2"/>
</dbReference>
<keyword evidence="8" id="KW-0249">Electron transport</keyword>
<name>A0ABU4JXF8_9CLOT</name>
<keyword evidence="3" id="KW-0813">Transport</keyword>
<keyword evidence="4" id="KW-1003">Cell membrane</keyword>
<keyword evidence="5" id="KW-0349">Heme</keyword>
<evidence type="ECO:0000256" key="9">
    <source>
        <dbReference type="ARBA" id="ARBA00022989"/>
    </source>
</evidence>
<dbReference type="PANTHER" id="PTHR43141">
    <property type="entry name" value="CYTOCHROME BD2 SUBUNIT II"/>
    <property type="match status" value="1"/>
</dbReference>
<comment type="subcellular location">
    <subcellularLocation>
        <location evidence="1">Cell membrane</location>
        <topology evidence="1">Multi-pass membrane protein</topology>
    </subcellularLocation>
</comment>
<sequence length="334" mass="36922">MDLAVVWFLLVSILFIGFFFLEGFDFGVGILLPFLGKGDRERRIIINSIGPFWDGNEVWLITAGGAIFAAFPIWYSTMFSGFYLALLLVLLALILRGVAFEFRGKHESKMWRGTWDKIICGSSFLLATLWGVALANLIKGVPIDKSMNYVGGFFDLISLYTLTAGVTTLLVFIFHGAVFLSLKTTGDIEKRALKTASTFGIGGAVAGLLLILESFLETDIFKSSSALAAAIAAFLLLLLSYFFIKRGKSWIAMISNGLSIALGIGSLFLGLFPRVMVSSIKPEYSLTIFNAASSANTLSLMTKVALIFIPFILAYQIWTYWIFRKRVSDEDLEY</sequence>
<evidence type="ECO:0000256" key="8">
    <source>
        <dbReference type="ARBA" id="ARBA00022982"/>
    </source>
</evidence>
<feature type="transmembrane region" description="Helical" evidence="12">
    <location>
        <begin position="56"/>
        <end position="75"/>
    </location>
</feature>
<accession>A0ABU4JXF8</accession>
<feature type="transmembrane region" description="Helical" evidence="12">
    <location>
        <begin position="81"/>
        <end position="98"/>
    </location>
</feature>
<evidence type="ECO:0000256" key="4">
    <source>
        <dbReference type="ARBA" id="ARBA00022475"/>
    </source>
</evidence>
<proteinExistence type="inferred from homology"/>
<keyword evidence="14" id="KW-1185">Reference proteome</keyword>
<feature type="transmembrane region" description="Helical" evidence="12">
    <location>
        <begin position="304"/>
        <end position="323"/>
    </location>
</feature>
<keyword evidence="6 12" id="KW-0812">Transmembrane</keyword>
<keyword evidence="10" id="KW-0408">Iron</keyword>
<dbReference type="NCBIfam" id="TIGR00203">
    <property type="entry name" value="cydB"/>
    <property type="match status" value="1"/>
</dbReference>
<keyword evidence="7" id="KW-0479">Metal-binding</keyword>
<dbReference type="Proteomes" id="UP001281656">
    <property type="component" value="Unassembled WGS sequence"/>
</dbReference>
<dbReference type="PIRSF" id="PIRSF000267">
    <property type="entry name" value="Cyt_oxidse_sub2"/>
    <property type="match status" value="1"/>
</dbReference>
<organism evidence="13 14">
    <name type="scientific">Clostridium tanneri</name>
    <dbReference type="NCBI Taxonomy" id="3037988"/>
    <lineage>
        <taxon>Bacteria</taxon>
        <taxon>Bacillati</taxon>
        <taxon>Bacillota</taxon>
        <taxon>Clostridia</taxon>
        <taxon>Eubacteriales</taxon>
        <taxon>Clostridiaceae</taxon>
        <taxon>Clostridium</taxon>
    </lineage>
</organism>
<evidence type="ECO:0000256" key="1">
    <source>
        <dbReference type="ARBA" id="ARBA00004651"/>
    </source>
</evidence>
<protein>
    <submittedName>
        <fullName evidence="13">Cytochrome d ubiquinol oxidase subunit II</fullName>
    </submittedName>
</protein>
<feature type="transmembrane region" description="Helical" evidence="12">
    <location>
        <begin position="6"/>
        <end position="35"/>
    </location>
</feature>
<evidence type="ECO:0000256" key="3">
    <source>
        <dbReference type="ARBA" id="ARBA00022448"/>
    </source>
</evidence>
<keyword evidence="11 12" id="KW-0472">Membrane</keyword>
<feature type="transmembrane region" description="Helical" evidence="12">
    <location>
        <begin position="251"/>
        <end position="272"/>
    </location>
</feature>
<feature type="transmembrane region" description="Helical" evidence="12">
    <location>
        <begin position="158"/>
        <end position="180"/>
    </location>
</feature>
<evidence type="ECO:0000256" key="2">
    <source>
        <dbReference type="ARBA" id="ARBA00007543"/>
    </source>
</evidence>
<evidence type="ECO:0000313" key="14">
    <source>
        <dbReference type="Proteomes" id="UP001281656"/>
    </source>
</evidence>
<dbReference type="Pfam" id="PF02322">
    <property type="entry name" value="Cyt_bd_oxida_II"/>
    <property type="match status" value="1"/>
</dbReference>
<feature type="transmembrane region" description="Helical" evidence="12">
    <location>
        <begin position="224"/>
        <end position="244"/>
    </location>
</feature>
<evidence type="ECO:0000313" key="13">
    <source>
        <dbReference type="EMBL" id="MDW8802613.1"/>
    </source>
</evidence>
<dbReference type="PANTHER" id="PTHR43141:SF5">
    <property type="entry name" value="CYTOCHROME BD-I UBIQUINOL OXIDASE SUBUNIT 2"/>
    <property type="match status" value="1"/>
</dbReference>
<evidence type="ECO:0000256" key="7">
    <source>
        <dbReference type="ARBA" id="ARBA00022723"/>
    </source>
</evidence>
<comment type="similarity">
    <text evidence="2">Belongs to the cytochrome ubiquinol oxidase subunit 2 family.</text>
</comment>
<comment type="caution">
    <text evidence="13">The sequence shown here is derived from an EMBL/GenBank/DDBJ whole genome shotgun (WGS) entry which is preliminary data.</text>
</comment>
<evidence type="ECO:0000256" key="10">
    <source>
        <dbReference type="ARBA" id="ARBA00023004"/>
    </source>
</evidence>
<feature type="transmembrane region" description="Helical" evidence="12">
    <location>
        <begin position="118"/>
        <end position="138"/>
    </location>
</feature>
<dbReference type="EMBL" id="JARUJP010000024">
    <property type="protein sequence ID" value="MDW8802613.1"/>
    <property type="molecule type" value="Genomic_DNA"/>
</dbReference>
<evidence type="ECO:0000256" key="11">
    <source>
        <dbReference type="ARBA" id="ARBA00023136"/>
    </source>
</evidence>
<evidence type="ECO:0000256" key="12">
    <source>
        <dbReference type="SAM" id="Phobius"/>
    </source>
</evidence>
<keyword evidence="9 12" id="KW-1133">Transmembrane helix</keyword>
<dbReference type="RefSeq" id="WP_318798921.1">
    <property type="nucleotide sequence ID" value="NZ_JARUJP010000024.1"/>
</dbReference>
<evidence type="ECO:0000256" key="5">
    <source>
        <dbReference type="ARBA" id="ARBA00022617"/>
    </source>
</evidence>
<evidence type="ECO:0000256" key="6">
    <source>
        <dbReference type="ARBA" id="ARBA00022692"/>
    </source>
</evidence>